<dbReference type="CDD" id="cd17909">
    <property type="entry name" value="CheC_ClassI"/>
    <property type="match status" value="1"/>
</dbReference>
<reference evidence="4 5" key="1">
    <citation type="submission" date="2018-05" db="EMBL/GenBank/DDBJ databases">
        <title>Genomic analysis of Gracilibacillus dipsosauri DD1 reveals novel features of a salt-tolerant amylase.</title>
        <authorList>
            <person name="Deutch C.E."/>
            <person name="Yang S."/>
        </authorList>
    </citation>
    <scope>NUCLEOTIDE SEQUENCE [LARGE SCALE GENOMIC DNA]</scope>
    <source>
        <strain evidence="4 5">DD1</strain>
    </source>
</reference>
<dbReference type="SUPFAM" id="SSF103039">
    <property type="entry name" value="CheC-like"/>
    <property type="match status" value="1"/>
</dbReference>
<protein>
    <submittedName>
        <fullName evidence="4">CheY-P-specific phosphatase CheC</fullName>
    </submittedName>
</protein>
<organism evidence="4 5">
    <name type="scientific">Gracilibacillus dipsosauri</name>
    <dbReference type="NCBI Taxonomy" id="178340"/>
    <lineage>
        <taxon>Bacteria</taxon>
        <taxon>Bacillati</taxon>
        <taxon>Bacillota</taxon>
        <taxon>Bacilli</taxon>
        <taxon>Bacillales</taxon>
        <taxon>Bacillaceae</taxon>
        <taxon>Gracilibacillus</taxon>
    </lineage>
</organism>
<evidence type="ECO:0000313" key="5">
    <source>
        <dbReference type="Proteomes" id="UP000245624"/>
    </source>
</evidence>
<proteinExistence type="predicted"/>
<evidence type="ECO:0000256" key="2">
    <source>
        <dbReference type="ARBA" id="ARBA00022801"/>
    </source>
</evidence>
<dbReference type="Proteomes" id="UP000245624">
    <property type="component" value="Unassembled WGS sequence"/>
</dbReference>
<dbReference type="RefSeq" id="WP_109984424.1">
    <property type="nucleotide sequence ID" value="NZ_QGTD01000008.1"/>
</dbReference>
<feature type="domain" description="CheC-like protein" evidence="3">
    <location>
        <begin position="10"/>
        <end position="43"/>
    </location>
</feature>
<accession>A0A317KZ98</accession>
<dbReference type="Pfam" id="PF04509">
    <property type="entry name" value="CheC"/>
    <property type="match status" value="2"/>
</dbReference>
<name>A0A317KZ98_9BACI</name>
<dbReference type="GO" id="GO:0006935">
    <property type="term" value="P:chemotaxis"/>
    <property type="evidence" value="ECO:0007669"/>
    <property type="project" value="UniProtKB-KW"/>
</dbReference>
<dbReference type="GO" id="GO:0016787">
    <property type="term" value="F:hydrolase activity"/>
    <property type="evidence" value="ECO:0007669"/>
    <property type="project" value="UniProtKB-KW"/>
</dbReference>
<dbReference type="InterPro" id="IPR007597">
    <property type="entry name" value="CheC"/>
</dbReference>
<dbReference type="Gene3D" id="3.40.1550.10">
    <property type="entry name" value="CheC-like"/>
    <property type="match status" value="1"/>
</dbReference>
<dbReference type="InterPro" id="IPR028976">
    <property type="entry name" value="CheC-like_sf"/>
</dbReference>
<dbReference type="PANTHER" id="PTHR43693">
    <property type="entry name" value="PROTEIN PHOSPHATASE CHEZ"/>
    <property type="match status" value="1"/>
</dbReference>
<dbReference type="AlphaFoldDB" id="A0A317KZ98"/>
<comment type="caution">
    <text evidence="4">The sequence shown here is derived from an EMBL/GenBank/DDBJ whole genome shotgun (WGS) entry which is preliminary data.</text>
</comment>
<evidence type="ECO:0000313" key="4">
    <source>
        <dbReference type="EMBL" id="PWU68851.1"/>
    </source>
</evidence>
<dbReference type="InterPro" id="IPR050992">
    <property type="entry name" value="CheZ_family_phosphatases"/>
</dbReference>
<gene>
    <name evidence="4" type="ORF">DLJ74_10560</name>
</gene>
<keyword evidence="5" id="KW-1185">Reference proteome</keyword>
<keyword evidence="1" id="KW-0145">Chemotaxis</keyword>
<evidence type="ECO:0000256" key="1">
    <source>
        <dbReference type="ARBA" id="ARBA00022500"/>
    </source>
</evidence>
<dbReference type="OrthoDB" id="9812187at2"/>
<dbReference type="PANTHER" id="PTHR43693:SF1">
    <property type="entry name" value="PROTEIN PHOSPHATASE CHEZ"/>
    <property type="match status" value="1"/>
</dbReference>
<keyword evidence="2" id="KW-0378">Hydrolase</keyword>
<sequence length="211" mass="23004">MDRLDQLTQIHLDVLKEIGNIGAGNAATALSELLNKKIDMSIPYIKIVDFNELIDLVGGPERLIVAVFLRIQGDAPGSMFFILSPEEADTLVQQLTGDNHFQTTLMEDNPLAYSALSEVGNILSGSYLSSLSDFTTLNLQPTVPTLVIDMAAAILMEGLVEISQESDYAIMIDTMIEEGENGGTQVKGHFFLLPDPESFAKIFRALGVQNQ</sequence>
<evidence type="ECO:0000259" key="3">
    <source>
        <dbReference type="Pfam" id="PF04509"/>
    </source>
</evidence>
<dbReference type="EMBL" id="QGTD01000008">
    <property type="protein sequence ID" value="PWU68851.1"/>
    <property type="molecule type" value="Genomic_DNA"/>
</dbReference>
<feature type="domain" description="CheC-like protein" evidence="3">
    <location>
        <begin position="114"/>
        <end position="148"/>
    </location>
</feature>